<keyword evidence="4" id="KW-0498">Mitosis</keyword>
<evidence type="ECO:0000256" key="4">
    <source>
        <dbReference type="ARBA" id="ARBA00022776"/>
    </source>
</evidence>
<evidence type="ECO:0000259" key="9">
    <source>
        <dbReference type="PROSITE" id="PS50815"/>
    </source>
</evidence>
<evidence type="ECO:0000313" key="10">
    <source>
        <dbReference type="EMBL" id="TFA99557.1"/>
    </source>
</evidence>
<dbReference type="EMBL" id="PPTA01000013">
    <property type="protein sequence ID" value="TFA99557.1"/>
    <property type="molecule type" value="Genomic_DNA"/>
</dbReference>
<feature type="compositionally biased region" description="Low complexity" evidence="7">
    <location>
        <begin position="602"/>
        <end position="622"/>
    </location>
</feature>
<dbReference type="GeneID" id="300580146"/>
<evidence type="ECO:0000256" key="8">
    <source>
        <dbReference type="SAM" id="Phobius"/>
    </source>
</evidence>
<feature type="compositionally biased region" description="Basic and acidic residues" evidence="7">
    <location>
        <begin position="212"/>
        <end position="229"/>
    </location>
</feature>
<comment type="caution">
    <text evidence="10">The sequence shown here is derived from an EMBL/GenBank/DDBJ whole genome shotgun (WGS) entry which is preliminary data.</text>
</comment>
<comment type="subcellular location">
    <subcellularLocation>
        <location evidence="1">Nucleus</location>
    </subcellularLocation>
</comment>
<evidence type="ECO:0000256" key="5">
    <source>
        <dbReference type="ARBA" id="ARBA00023242"/>
    </source>
</evidence>
<dbReference type="PROSITE" id="PS50815">
    <property type="entry name" value="HORMA"/>
    <property type="match status" value="1"/>
</dbReference>
<keyword evidence="3" id="KW-0132">Cell division</keyword>
<evidence type="ECO:0000256" key="3">
    <source>
        <dbReference type="ARBA" id="ARBA00022618"/>
    </source>
</evidence>
<dbReference type="InterPro" id="IPR003511">
    <property type="entry name" value="HORMA_dom"/>
</dbReference>
<protein>
    <submittedName>
        <fullName evidence="10">Mitotic spindle checkpoint component mad2</fullName>
    </submittedName>
</protein>
<dbReference type="InterPro" id="IPR036570">
    <property type="entry name" value="HORMA_dom_sf"/>
</dbReference>
<dbReference type="SUPFAM" id="SSF56019">
    <property type="entry name" value="The spindle assembly checkpoint protein mad2"/>
    <property type="match status" value="1"/>
</dbReference>
<keyword evidence="8" id="KW-0812">Transmembrane</keyword>
<proteinExistence type="inferred from homology"/>
<feature type="transmembrane region" description="Helical" evidence="8">
    <location>
        <begin position="46"/>
        <end position="64"/>
    </location>
</feature>
<gene>
    <name evidence="10" type="ORF">CCMA1212_008570</name>
</gene>
<keyword evidence="8" id="KW-0472">Membrane</keyword>
<comment type="similarity">
    <text evidence="2">Belongs to the MAD2 family.</text>
</comment>
<feature type="transmembrane region" description="Helical" evidence="8">
    <location>
        <begin position="117"/>
        <end position="138"/>
    </location>
</feature>
<feature type="transmembrane region" description="Helical" evidence="8">
    <location>
        <begin position="172"/>
        <end position="195"/>
    </location>
</feature>
<dbReference type="Pfam" id="PF02301">
    <property type="entry name" value="HORMA"/>
    <property type="match status" value="1"/>
</dbReference>
<feature type="transmembrane region" description="Helical" evidence="8">
    <location>
        <begin position="76"/>
        <end position="96"/>
    </location>
</feature>
<evidence type="ECO:0000256" key="2">
    <source>
        <dbReference type="ARBA" id="ARBA00010348"/>
    </source>
</evidence>
<accession>A0ABY2GUF6</accession>
<evidence type="ECO:0000256" key="6">
    <source>
        <dbReference type="ARBA" id="ARBA00023306"/>
    </source>
</evidence>
<dbReference type="PANTHER" id="PTHR11842:SF11">
    <property type="entry name" value="MITOTIC SPINDLE ASSEMBLY CHECKPOINT PROTEIN MAD2A"/>
    <property type="match status" value="1"/>
</dbReference>
<feature type="domain" description="HORMA" evidence="9">
    <location>
        <begin position="500"/>
        <end position="713"/>
    </location>
</feature>
<sequence length="719" mass="80358">MPLGTMISCGREGRPDLYGLGIRLGIYFQWFGEILVEFFDQADVSDIRLLGFLLSGAVVLALLVQVADRRVQGADIYIMLQLAAGSYIFLVPMYIWKALTCCDRRWDPLRQTREAQMAVFNVSTMVLLVIISALHLWFFSTYMPTKGRQCGYYGFFFAKVRLDNTAYVAVNIIVYVIVILVCFSIALSWTGFWNGQCGPQRHRRRRRHRRRERPEQDEQERNARRERARQQRADLLRTMRGISNLLVYGLHITAIELTIRWNQFDNIDGVDTSAQTIPLLVSAGILARFLLLHNEARNDDASTAGGRGPVNPDDGTVQQVEAEDQDQAEVPNAEMADLDDFVAGIDLDNDGDPEARGGGNGGSEGAAEGERGDTATGPGAFKGHDDCARLKNREGEYGEEEMEKLKERNECWMLGTVVGRPRDYPLMQSISYLMHHSIRLTYKVSIIFLVQTVSSSSQPATYIGEATAHESRNTASAMEPEKKKTTSKTSSSKDKRPKDKDESKTHKLSLKGSSRLVAEFRGVYPAEDFTAVKKYGLNMLVSADDQVKAYIKKIMSQLDKWMVGGKISKLVIVITDKDTGEHVERWQFDVQISAPPPKSKSKPPSDTDPSSEQQQQQENSSSATATTPLFAEKDKPEAEIQAEIAAIFRQITASVTFLPQLTGDCTFNVLVYADADSDVPVEWGDSDAKEIQNGERVQLRGFSTANHRVDTIVSYRLGD</sequence>
<reference evidence="10 11" key="1">
    <citation type="submission" date="2018-01" db="EMBL/GenBank/DDBJ databases">
        <title>Genome characterization of the sugarcane-associated fungus Trichoderma ghanense CCMA-1212 and their application in lignocelulose bioconversion.</title>
        <authorList>
            <person name="Steindorff A.S."/>
            <person name="Mendes T.D."/>
            <person name="Vilela E.S.D."/>
            <person name="Rodrigues D.S."/>
            <person name="Formighieri E.F."/>
            <person name="Melo I.S."/>
            <person name="Favaro L.C.L."/>
        </authorList>
    </citation>
    <scope>NUCLEOTIDE SEQUENCE [LARGE SCALE GENOMIC DNA]</scope>
    <source>
        <strain evidence="10 11">CCMA-1212</strain>
    </source>
</reference>
<keyword evidence="6" id="KW-0131">Cell cycle</keyword>
<keyword evidence="11" id="KW-1185">Reference proteome</keyword>
<feature type="compositionally biased region" description="Basic and acidic residues" evidence="7">
    <location>
        <begin position="491"/>
        <end position="505"/>
    </location>
</feature>
<dbReference type="Gene3D" id="3.30.900.10">
    <property type="entry name" value="HORMA domain"/>
    <property type="match status" value="1"/>
</dbReference>
<evidence type="ECO:0000256" key="1">
    <source>
        <dbReference type="ARBA" id="ARBA00004123"/>
    </source>
</evidence>
<dbReference type="PANTHER" id="PTHR11842">
    <property type="entry name" value="MITOTIC SPINDLE ASSEMBLY CHECKPOINT PROTEIN MAD2"/>
    <property type="match status" value="1"/>
</dbReference>
<feature type="region of interest" description="Disordered" evidence="7">
    <location>
        <begin position="588"/>
        <end position="628"/>
    </location>
</feature>
<evidence type="ECO:0000313" key="11">
    <source>
        <dbReference type="Proteomes" id="UP001642720"/>
    </source>
</evidence>
<feature type="compositionally biased region" description="Basic residues" evidence="7">
    <location>
        <begin position="200"/>
        <end position="211"/>
    </location>
</feature>
<feature type="region of interest" description="Disordered" evidence="7">
    <location>
        <begin position="343"/>
        <end position="386"/>
    </location>
</feature>
<keyword evidence="8" id="KW-1133">Transmembrane helix</keyword>
<dbReference type="Proteomes" id="UP001642720">
    <property type="component" value="Unassembled WGS sequence"/>
</dbReference>
<name>A0ABY2GUF6_9HYPO</name>
<organism evidence="10 11">
    <name type="scientific">Trichoderma ghanense</name>
    <dbReference type="NCBI Taxonomy" id="65468"/>
    <lineage>
        <taxon>Eukaryota</taxon>
        <taxon>Fungi</taxon>
        <taxon>Dikarya</taxon>
        <taxon>Ascomycota</taxon>
        <taxon>Pezizomycotina</taxon>
        <taxon>Sordariomycetes</taxon>
        <taxon>Hypocreomycetidae</taxon>
        <taxon>Hypocreales</taxon>
        <taxon>Hypocreaceae</taxon>
        <taxon>Trichoderma</taxon>
    </lineage>
</organism>
<feature type="region of interest" description="Disordered" evidence="7">
    <location>
        <begin position="468"/>
        <end position="507"/>
    </location>
</feature>
<keyword evidence="5" id="KW-0539">Nucleus</keyword>
<evidence type="ECO:0000256" key="7">
    <source>
        <dbReference type="SAM" id="MobiDB-lite"/>
    </source>
</evidence>
<dbReference type="InterPro" id="IPR045091">
    <property type="entry name" value="Mad2-like"/>
</dbReference>
<feature type="region of interest" description="Disordered" evidence="7">
    <location>
        <begin position="197"/>
        <end position="229"/>
    </location>
</feature>
<dbReference type="RefSeq" id="XP_073555759.1">
    <property type="nucleotide sequence ID" value="XM_073705696.1"/>
</dbReference>